<organism evidence="1 2">
    <name type="scientific">Brumicola blandensis</name>
    <dbReference type="NCBI Taxonomy" id="3075611"/>
    <lineage>
        <taxon>Bacteria</taxon>
        <taxon>Pseudomonadati</taxon>
        <taxon>Pseudomonadota</taxon>
        <taxon>Gammaproteobacteria</taxon>
        <taxon>Alteromonadales</taxon>
        <taxon>Alteromonadaceae</taxon>
        <taxon>Brumicola</taxon>
    </lineage>
</organism>
<keyword evidence="2" id="KW-1185">Reference proteome</keyword>
<reference evidence="1 2" key="1">
    <citation type="submission" date="2023-09" db="EMBL/GenBank/DDBJ databases">
        <authorList>
            <person name="Rey-Velasco X."/>
        </authorList>
    </citation>
    <scope>NUCLEOTIDE SEQUENCE [LARGE SCALE GENOMIC DNA]</scope>
    <source>
        <strain evidence="1 2">W409</strain>
    </source>
</reference>
<dbReference type="InterPro" id="IPR012659">
    <property type="entry name" value="CHP02444"/>
</dbReference>
<dbReference type="Pfam" id="PF09523">
    <property type="entry name" value="DUF2390"/>
    <property type="match status" value="1"/>
</dbReference>
<dbReference type="RefSeq" id="WP_311362438.1">
    <property type="nucleotide sequence ID" value="NZ_JAVRIE010000006.1"/>
</dbReference>
<accession>A0AAW8R4N2</accession>
<evidence type="ECO:0000313" key="1">
    <source>
        <dbReference type="EMBL" id="MDT0583669.1"/>
    </source>
</evidence>
<evidence type="ECO:0000313" key="2">
    <source>
        <dbReference type="Proteomes" id="UP001249020"/>
    </source>
</evidence>
<dbReference type="EMBL" id="JAVRIE010000006">
    <property type="protein sequence ID" value="MDT0583669.1"/>
    <property type="molecule type" value="Genomic_DNA"/>
</dbReference>
<dbReference type="Proteomes" id="UP001249020">
    <property type="component" value="Unassembled WGS sequence"/>
</dbReference>
<name>A0AAW8R4N2_9ALTE</name>
<protein>
    <submittedName>
        <fullName evidence="1">TIGR02444 family protein</fullName>
    </submittedName>
</protein>
<gene>
    <name evidence="1" type="ORF">RM544_14060</name>
</gene>
<dbReference type="NCBIfam" id="TIGR02444">
    <property type="entry name" value="TIGR02444 family protein"/>
    <property type="match status" value="1"/>
</dbReference>
<sequence>MAHVLVTEKFFWEYSLSFYKVKDVQELLLGLQDGFGLNVNVLLFCLYCDKLTVDVNELVLTSILSSIKIMDGELILHRVKRRQAKNALESENRLDKTRYQDYLAQELEMEKAQQAQIVATYLKEATEHPINKDTKQRQVIKSKGNMQTYVALHAERQHIEKLPNTTLSTAEVQVMIQTLQDLREKHHHV</sequence>
<dbReference type="AlphaFoldDB" id="A0AAW8R4N2"/>
<proteinExistence type="predicted"/>
<comment type="caution">
    <text evidence="1">The sequence shown here is derived from an EMBL/GenBank/DDBJ whole genome shotgun (WGS) entry which is preliminary data.</text>
</comment>